<name>A0AAN6TW95_9PEZI</name>
<evidence type="ECO:0000313" key="2">
    <source>
        <dbReference type="Proteomes" id="UP001302602"/>
    </source>
</evidence>
<accession>A0AAN6TW95</accession>
<proteinExistence type="predicted"/>
<keyword evidence="2" id="KW-1185">Reference proteome</keyword>
<organism evidence="1 2">
    <name type="scientific">Parathielavia appendiculata</name>
    <dbReference type="NCBI Taxonomy" id="2587402"/>
    <lineage>
        <taxon>Eukaryota</taxon>
        <taxon>Fungi</taxon>
        <taxon>Dikarya</taxon>
        <taxon>Ascomycota</taxon>
        <taxon>Pezizomycotina</taxon>
        <taxon>Sordariomycetes</taxon>
        <taxon>Sordariomycetidae</taxon>
        <taxon>Sordariales</taxon>
        <taxon>Chaetomiaceae</taxon>
        <taxon>Parathielavia</taxon>
    </lineage>
</organism>
<dbReference type="RefSeq" id="XP_062645619.1">
    <property type="nucleotide sequence ID" value="XM_062793290.1"/>
</dbReference>
<reference evidence="1" key="2">
    <citation type="submission" date="2023-05" db="EMBL/GenBank/DDBJ databases">
        <authorList>
            <consortium name="Lawrence Berkeley National Laboratory"/>
            <person name="Steindorff A."/>
            <person name="Hensen N."/>
            <person name="Bonometti L."/>
            <person name="Westerberg I."/>
            <person name="Brannstrom I.O."/>
            <person name="Guillou S."/>
            <person name="Cros-Aarteil S."/>
            <person name="Calhoun S."/>
            <person name="Haridas S."/>
            <person name="Kuo A."/>
            <person name="Mondo S."/>
            <person name="Pangilinan J."/>
            <person name="Riley R."/>
            <person name="Labutti K."/>
            <person name="Andreopoulos B."/>
            <person name="Lipzen A."/>
            <person name="Chen C."/>
            <person name="Yanf M."/>
            <person name="Daum C."/>
            <person name="Ng V."/>
            <person name="Clum A."/>
            <person name="Ohm R."/>
            <person name="Martin F."/>
            <person name="Silar P."/>
            <person name="Natvig D."/>
            <person name="Lalanne C."/>
            <person name="Gautier V."/>
            <person name="Ament-Velasquez S.L."/>
            <person name="Kruys A."/>
            <person name="Hutchinson M.I."/>
            <person name="Powell A.J."/>
            <person name="Barry K."/>
            <person name="Miller A.N."/>
            <person name="Grigoriev I.V."/>
            <person name="Debuchy R."/>
            <person name="Gladieux P."/>
            <person name="Thoren M.H."/>
            <person name="Johannesson H."/>
        </authorList>
    </citation>
    <scope>NUCLEOTIDE SEQUENCE</scope>
    <source>
        <strain evidence="1">CBS 731.68</strain>
    </source>
</reference>
<dbReference type="AlphaFoldDB" id="A0AAN6TW95"/>
<comment type="caution">
    <text evidence="1">The sequence shown here is derived from an EMBL/GenBank/DDBJ whole genome shotgun (WGS) entry which is preliminary data.</text>
</comment>
<protein>
    <submittedName>
        <fullName evidence="1">Uncharacterized protein</fullName>
    </submittedName>
</protein>
<dbReference type="GeneID" id="87830059"/>
<gene>
    <name evidence="1" type="ORF">N657DRAFT_647331</name>
</gene>
<reference evidence="1" key="1">
    <citation type="journal article" date="2023" name="Mol. Phylogenet. Evol.">
        <title>Genome-scale phylogeny and comparative genomics of the fungal order Sordariales.</title>
        <authorList>
            <person name="Hensen N."/>
            <person name="Bonometti L."/>
            <person name="Westerberg I."/>
            <person name="Brannstrom I.O."/>
            <person name="Guillou S."/>
            <person name="Cros-Aarteil S."/>
            <person name="Calhoun S."/>
            <person name="Haridas S."/>
            <person name="Kuo A."/>
            <person name="Mondo S."/>
            <person name="Pangilinan J."/>
            <person name="Riley R."/>
            <person name="LaButti K."/>
            <person name="Andreopoulos B."/>
            <person name="Lipzen A."/>
            <person name="Chen C."/>
            <person name="Yan M."/>
            <person name="Daum C."/>
            <person name="Ng V."/>
            <person name="Clum A."/>
            <person name="Steindorff A."/>
            <person name="Ohm R.A."/>
            <person name="Martin F."/>
            <person name="Silar P."/>
            <person name="Natvig D.O."/>
            <person name="Lalanne C."/>
            <person name="Gautier V."/>
            <person name="Ament-Velasquez S.L."/>
            <person name="Kruys A."/>
            <person name="Hutchinson M.I."/>
            <person name="Powell A.J."/>
            <person name="Barry K."/>
            <person name="Miller A.N."/>
            <person name="Grigoriev I.V."/>
            <person name="Debuchy R."/>
            <person name="Gladieux P."/>
            <person name="Hiltunen Thoren M."/>
            <person name="Johannesson H."/>
        </authorList>
    </citation>
    <scope>NUCLEOTIDE SEQUENCE</scope>
    <source>
        <strain evidence="1">CBS 731.68</strain>
    </source>
</reference>
<dbReference type="EMBL" id="MU853232">
    <property type="protein sequence ID" value="KAK4121848.1"/>
    <property type="molecule type" value="Genomic_DNA"/>
</dbReference>
<dbReference type="Proteomes" id="UP001302602">
    <property type="component" value="Unassembled WGS sequence"/>
</dbReference>
<sequence length="70" mass="7583">MSNNTTLRCLGPDALPAEAERLVPQDINYVLVPGTNISAPWMTECCAPNQVSLISGCYLWCEIPGQPATF</sequence>
<evidence type="ECO:0000313" key="1">
    <source>
        <dbReference type="EMBL" id="KAK4121848.1"/>
    </source>
</evidence>